<keyword evidence="1" id="KW-0808">Transferase</keyword>
<gene>
    <name evidence="1" type="primary">pflB-S1</name>
    <name evidence="1" type="ORF">NCTC7922_00316</name>
</gene>
<accession>A0A377CZE5</accession>
<organism evidence="1 2">
    <name type="scientific">Escherichia coli</name>
    <dbReference type="NCBI Taxonomy" id="562"/>
    <lineage>
        <taxon>Bacteria</taxon>
        <taxon>Pseudomonadati</taxon>
        <taxon>Pseudomonadota</taxon>
        <taxon>Gammaproteobacteria</taxon>
        <taxon>Enterobacterales</taxon>
        <taxon>Enterobacteriaceae</taxon>
        <taxon>Escherichia</taxon>
    </lineage>
</organism>
<dbReference type="Proteomes" id="UP000254174">
    <property type="component" value="Unassembled WGS sequence"/>
</dbReference>
<sequence>MSELNEKLATAWEGFTKGDWQNEVTSVTSFRKTTLRTRVTSPSWLALLKRPPPCGTK</sequence>
<proteinExistence type="predicted"/>
<dbReference type="EMBL" id="UGFC01000004">
    <property type="protein sequence ID" value="STM08796.1"/>
    <property type="molecule type" value="Genomic_DNA"/>
</dbReference>
<dbReference type="AlphaFoldDB" id="A0A377CZE5"/>
<keyword evidence="1" id="KW-0012">Acyltransferase</keyword>
<reference evidence="1 2" key="1">
    <citation type="submission" date="2018-06" db="EMBL/GenBank/DDBJ databases">
        <authorList>
            <consortium name="Pathogen Informatics"/>
            <person name="Doyle S."/>
        </authorList>
    </citation>
    <scope>NUCLEOTIDE SEQUENCE [LARGE SCALE GENOMIC DNA]</scope>
    <source>
        <strain evidence="1 2">NCTC7922</strain>
    </source>
</reference>
<dbReference type="GO" id="GO:0008861">
    <property type="term" value="F:formate C-acetyltransferase activity"/>
    <property type="evidence" value="ECO:0007669"/>
    <property type="project" value="UniProtKB-EC"/>
</dbReference>
<evidence type="ECO:0000313" key="1">
    <source>
        <dbReference type="EMBL" id="STM08796.1"/>
    </source>
</evidence>
<evidence type="ECO:0000313" key="2">
    <source>
        <dbReference type="Proteomes" id="UP000254174"/>
    </source>
</evidence>
<name>A0A377CZE5_ECOLX</name>
<dbReference type="EC" id="2.3.1.54" evidence="1"/>
<protein>
    <submittedName>
        <fullName evidence="1">Formate acetyltransferase 1</fullName>
        <ecNumber evidence="1">2.3.1.54</ecNumber>
    </submittedName>
</protein>